<gene>
    <name evidence="1" type="ORF">GCM10011502_25820</name>
</gene>
<sequence length="66" mass="7671">MRFIKWFFLLAVLAVTWNVIGGWVMWTSVSNEFMKEIKPYGPGDIRVRDDQFISMRMSGNSSPRVA</sequence>
<accession>A0ABQ1ISP3</accession>
<evidence type="ECO:0000313" key="2">
    <source>
        <dbReference type="Proteomes" id="UP000646152"/>
    </source>
</evidence>
<dbReference type="EMBL" id="BMKE01000024">
    <property type="protein sequence ID" value="GGB51528.1"/>
    <property type="molecule type" value="Genomic_DNA"/>
</dbReference>
<reference evidence="2" key="1">
    <citation type="journal article" date="2019" name="Int. J. Syst. Evol. Microbiol.">
        <title>The Global Catalogue of Microorganisms (GCM) 10K type strain sequencing project: providing services to taxonomists for standard genome sequencing and annotation.</title>
        <authorList>
            <consortium name="The Broad Institute Genomics Platform"/>
            <consortium name="The Broad Institute Genome Sequencing Center for Infectious Disease"/>
            <person name="Wu L."/>
            <person name="Ma J."/>
        </authorList>
    </citation>
    <scope>NUCLEOTIDE SEQUENCE [LARGE SCALE GENOMIC DNA]</scope>
    <source>
        <strain evidence="2">CGMCC 1.15923</strain>
    </source>
</reference>
<keyword evidence="2" id="KW-1185">Reference proteome</keyword>
<proteinExistence type="predicted"/>
<protein>
    <submittedName>
        <fullName evidence="1">Uncharacterized protein</fullName>
    </submittedName>
</protein>
<comment type="caution">
    <text evidence="1">The sequence shown here is derived from an EMBL/GenBank/DDBJ whole genome shotgun (WGS) entry which is preliminary data.</text>
</comment>
<evidence type="ECO:0000313" key="1">
    <source>
        <dbReference type="EMBL" id="GGB51528.1"/>
    </source>
</evidence>
<name>A0ABQ1ISP3_9GAMM</name>
<organism evidence="1 2">
    <name type="scientific">Oceanisphaera marina</name>
    <dbReference type="NCBI Taxonomy" id="2017550"/>
    <lineage>
        <taxon>Bacteria</taxon>
        <taxon>Pseudomonadati</taxon>
        <taxon>Pseudomonadota</taxon>
        <taxon>Gammaproteobacteria</taxon>
        <taxon>Aeromonadales</taxon>
        <taxon>Aeromonadaceae</taxon>
        <taxon>Oceanisphaera</taxon>
    </lineage>
</organism>
<dbReference type="Proteomes" id="UP000646152">
    <property type="component" value="Unassembled WGS sequence"/>
</dbReference>